<dbReference type="STRING" id="484019.THA_862"/>
<name>B7IGV8_THEAB</name>
<protein>
    <submittedName>
        <fullName evidence="2">Nuclease-related domain family</fullName>
    </submittedName>
</protein>
<dbReference type="KEGG" id="taf:THA_862"/>
<dbReference type="OrthoDB" id="9813328at2"/>
<gene>
    <name evidence="2" type="ordered locus">THA_862</name>
</gene>
<dbReference type="Pfam" id="PF08378">
    <property type="entry name" value="NERD"/>
    <property type="match status" value="1"/>
</dbReference>
<dbReference type="Proteomes" id="UP000002453">
    <property type="component" value="Chromosome"/>
</dbReference>
<accession>B7IGV8</accession>
<evidence type="ECO:0000313" key="3">
    <source>
        <dbReference type="Proteomes" id="UP000002453"/>
    </source>
</evidence>
<keyword evidence="3" id="KW-1185">Reference proteome</keyword>
<organism evidence="2 3">
    <name type="scientific">Thermosipho africanus (strain TCF52B)</name>
    <dbReference type="NCBI Taxonomy" id="484019"/>
    <lineage>
        <taxon>Bacteria</taxon>
        <taxon>Thermotogati</taxon>
        <taxon>Thermotogota</taxon>
        <taxon>Thermotogae</taxon>
        <taxon>Thermotogales</taxon>
        <taxon>Fervidobacteriaceae</taxon>
        <taxon>Thermosipho</taxon>
    </lineage>
</organism>
<dbReference type="EMBL" id="CP001185">
    <property type="protein sequence ID" value="ACJ75322.1"/>
    <property type="molecule type" value="Genomic_DNA"/>
</dbReference>
<dbReference type="InterPro" id="IPR011528">
    <property type="entry name" value="NERD"/>
</dbReference>
<dbReference type="AlphaFoldDB" id="B7IGV8"/>
<feature type="domain" description="NERD" evidence="1">
    <location>
        <begin position="62"/>
        <end position="177"/>
    </location>
</feature>
<reference evidence="2 3" key="1">
    <citation type="journal article" date="2009" name="J. Bacteriol.">
        <title>The genome of Thermosipho africanus TCF52B: lateral genetic connections to the Firmicutes and Archaea.</title>
        <authorList>
            <person name="Nesboe C.L."/>
            <person name="Bapteste E."/>
            <person name="Curtis B."/>
            <person name="Dahle H."/>
            <person name="Lopez P."/>
            <person name="Macleod D."/>
            <person name="Dlutek M."/>
            <person name="Bowman S."/>
            <person name="Zhaxybayeva O."/>
            <person name="Birkeland N.-K."/>
            <person name="Doolittle W.F."/>
        </authorList>
    </citation>
    <scope>NUCLEOTIDE SEQUENCE [LARGE SCALE GENOMIC DNA]</scope>
    <source>
        <strain evidence="2 3">TCF52B</strain>
    </source>
</reference>
<proteinExistence type="predicted"/>
<dbReference type="RefSeq" id="WP_012579842.1">
    <property type="nucleotide sequence ID" value="NC_011653.1"/>
</dbReference>
<dbReference type="PROSITE" id="PS50965">
    <property type="entry name" value="NERD"/>
    <property type="match status" value="1"/>
</dbReference>
<sequence>MFARILRQNSEIKEKFYNLISEKENNQKRIFLEKFDKNLFLKVLKPFANIWYTYELKSKKKKGDDGETDVSFFLWICLSRKAIIVNDVVLEVAKGEFIQIDHLIFHQKGIFVIETKNWNGALICDKDIWRLKVGNTWQEVSSPSKQNQRHVRLLLKWFENNLPERLYEKIKDYVFPVVVFPRSNWIKVKNCSMPVFKGKLSLLLYIISQKNKIFEEHELTYVAAKMVSAKPFN</sequence>
<evidence type="ECO:0000313" key="2">
    <source>
        <dbReference type="EMBL" id="ACJ75322.1"/>
    </source>
</evidence>
<dbReference type="HOGENOM" id="CLU_078999_0_0_0"/>
<evidence type="ECO:0000259" key="1">
    <source>
        <dbReference type="PROSITE" id="PS50965"/>
    </source>
</evidence>
<dbReference type="eggNOG" id="ENOG50335QB">
    <property type="taxonomic scope" value="Bacteria"/>
</dbReference>